<dbReference type="EMBL" id="AP009608">
    <property type="protein sequence ID" value="BAH69597.1"/>
    <property type="molecule type" value="Genomic_DNA"/>
</dbReference>
<dbReference type="PATRIC" id="fig|496833.3.peg.761"/>
<name>C4XEM5_MYCFP</name>
<organism evidence="3 4">
    <name type="scientific">Mycoplasmopsis fermentans (strain ATCC 19989 / NBRC 14854 / NCTC 10117 / PG18)</name>
    <name type="common">Mycoplasma fermentans</name>
    <dbReference type="NCBI Taxonomy" id="496833"/>
    <lineage>
        <taxon>Bacteria</taxon>
        <taxon>Bacillati</taxon>
        <taxon>Mycoplasmatota</taxon>
        <taxon>Mycoplasmoidales</taxon>
        <taxon>Metamycoplasmataceae</taxon>
        <taxon>Mycoplasmopsis</taxon>
    </lineage>
</organism>
<dbReference type="KEGG" id="mfp:MBIO_0332"/>
<dbReference type="AlphaFoldDB" id="C4XEM5"/>
<evidence type="ECO:0000313" key="4">
    <source>
        <dbReference type="Proteomes" id="UP000006810"/>
    </source>
</evidence>
<keyword evidence="2" id="KW-0472">Membrane</keyword>
<dbReference type="HOGENOM" id="CLU_813328_0_0_14"/>
<feature type="region of interest" description="Disordered" evidence="1">
    <location>
        <begin position="234"/>
        <end position="343"/>
    </location>
</feature>
<feature type="compositionally biased region" description="Polar residues" evidence="1">
    <location>
        <begin position="295"/>
        <end position="304"/>
    </location>
</feature>
<accession>C4XEM5</accession>
<reference evidence="3 4" key="1">
    <citation type="journal article" date="2009" name="Curr. Microbiol.">
        <title>Molecular cloning and expression of a novel cholinephosphotransferase involved in glycoglycerophospholipid biosynthesis of Mycoplasma fermentans.</title>
        <authorList>
            <person name="Ishida N."/>
            <person name="Irikura D."/>
            <person name="Matsuda K."/>
            <person name="Sato S."/>
            <person name="Asano K."/>
        </authorList>
    </citation>
    <scope>NUCLEOTIDE SEQUENCE [LARGE SCALE GENOMIC DNA]</scope>
    <source>
        <strain evidence="4">ATCC 19989 / NBRC 14854 / NCTC 10117 / PG18</strain>
    </source>
</reference>
<sequence length="343" mass="38700">MLMNYYNDFDMNQQPKAKFWRPNEWNASLVQPKKWWYFGVIGPIMALMLVMIILGSYFIAQPDNGSGKNVETYICLIFFGVYGFIITLLLMIYFLILWLGKSQQAFKAAKVFFIMTLILFPFLLIWCSVLNSRMDPPEPEEVFNPYSAANGYGFNPAWASQTRTFALTGQYTGSYAAQPQPQQTQQFGPQPNPQATGMFNVPPRGPQFGPQPNPYAQQQSGMFNVQQRPWMFNVPPRGPQFGPQPNPYAQQQSGMFNVPPRGPQFGPQPNPYAQQQSGMFNVPPRGPQFGPQPNPYAQQQSGMFNAQPQNPQPNPYGQPNPQDSGMFQDPNGQDFGGFDPQGN</sequence>
<keyword evidence="4" id="KW-1185">Reference proteome</keyword>
<feature type="compositionally biased region" description="Pro residues" evidence="1">
    <location>
        <begin position="284"/>
        <end position="294"/>
    </location>
</feature>
<evidence type="ECO:0000256" key="2">
    <source>
        <dbReference type="SAM" id="Phobius"/>
    </source>
</evidence>
<evidence type="ECO:0000256" key="1">
    <source>
        <dbReference type="SAM" id="MobiDB-lite"/>
    </source>
</evidence>
<feature type="compositionally biased region" description="Pro residues" evidence="1">
    <location>
        <begin position="260"/>
        <end position="270"/>
    </location>
</feature>
<keyword evidence="2" id="KW-1133">Transmembrane helix</keyword>
<keyword evidence="2" id="KW-0812">Transmembrane</keyword>
<proteinExistence type="predicted"/>
<dbReference type="Proteomes" id="UP000006810">
    <property type="component" value="Chromosome"/>
</dbReference>
<evidence type="ECO:0000313" key="3">
    <source>
        <dbReference type="EMBL" id="BAH69597.1"/>
    </source>
</evidence>
<feature type="transmembrane region" description="Helical" evidence="2">
    <location>
        <begin position="72"/>
        <end position="99"/>
    </location>
</feature>
<feature type="transmembrane region" description="Helical" evidence="2">
    <location>
        <begin position="35"/>
        <end position="60"/>
    </location>
</feature>
<protein>
    <submittedName>
        <fullName evidence="3">Uncharacterized protein</fullName>
    </submittedName>
</protein>
<gene>
    <name evidence="3" type="ordered locus">MBIO_0332</name>
</gene>
<feature type="transmembrane region" description="Helical" evidence="2">
    <location>
        <begin position="111"/>
        <end position="130"/>
    </location>
</feature>
<feature type="compositionally biased region" description="Pro residues" evidence="1">
    <location>
        <begin position="236"/>
        <end position="246"/>
    </location>
</feature>